<keyword evidence="11 15" id="KW-0408">Iron</keyword>
<protein>
    <recommendedName>
        <fullName evidence="17">Cytochrome c oxidase subunit 2</fullName>
        <ecNumber evidence="17">7.1.1.9</ecNumber>
    </recommendedName>
</protein>
<dbReference type="SUPFAM" id="SSF81464">
    <property type="entry name" value="Cytochrome c oxidase subunit II-like, transmembrane region"/>
    <property type="match status" value="1"/>
</dbReference>
<evidence type="ECO:0000256" key="5">
    <source>
        <dbReference type="ARBA" id="ARBA00022660"/>
    </source>
</evidence>
<keyword evidence="5 16" id="KW-0679">Respiratory chain</keyword>
<evidence type="ECO:0000313" key="24">
    <source>
        <dbReference type="Proteomes" id="UP001196980"/>
    </source>
</evidence>
<dbReference type="Proteomes" id="UP001196980">
    <property type="component" value="Unassembled WGS sequence"/>
</dbReference>
<feature type="domain" description="Cytochrome oxidase subunit II copper A binding" evidence="20">
    <location>
        <begin position="112"/>
        <end position="222"/>
    </location>
</feature>
<evidence type="ECO:0000256" key="10">
    <source>
        <dbReference type="ARBA" id="ARBA00022989"/>
    </source>
</evidence>
<comment type="caution">
    <text evidence="23">The sequence shown here is derived from an EMBL/GenBank/DDBJ whole genome shotgun (WGS) entry which is preliminary data.</text>
</comment>
<dbReference type="PROSITE" id="PS00078">
    <property type="entry name" value="COX2"/>
    <property type="match status" value="1"/>
</dbReference>
<evidence type="ECO:0000256" key="15">
    <source>
        <dbReference type="PROSITE-ProRule" id="PRU00433"/>
    </source>
</evidence>
<reference evidence="23 24" key="1">
    <citation type="journal article" date="2020" name="J Geophys Res Biogeosci">
        <title>Magnetotaxis as an Adaptation to Enable Bacterial Shuttling of Microbial Sulfur and Sulfur Cycling Across Aquatic Oxic#Anoxic Interfaces.</title>
        <authorList>
            <person name="Li J."/>
            <person name="Liu P."/>
            <person name="Wang J."/>
            <person name="Roberts A.P."/>
            <person name="Pan Y."/>
        </authorList>
    </citation>
    <scope>NUCLEOTIDE SEQUENCE [LARGE SCALE GENOMIC DNA]</scope>
    <source>
        <strain evidence="23 24">MYR-1_YQ</strain>
    </source>
</reference>
<evidence type="ECO:0000259" key="20">
    <source>
        <dbReference type="PROSITE" id="PS50857"/>
    </source>
</evidence>
<evidence type="ECO:0000256" key="13">
    <source>
        <dbReference type="ARBA" id="ARBA00023136"/>
    </source>
</evidence>
<accession>A0ABS6RXJ2</accession>
<dbReference type="EMBL" id="JABXWD010000096">
    <property type="protein sequence ID" value="MBV6341338.1"/>
    <property type="molecule type" value="Genomic_DNA"/>
</dbReference>
<evidence type="ECO:0000256" key="14">
    <source>
        <dbReference type="ARBA" id="ARBA00024688"/>
    </source>
</evidence>
<dbReference type="InterPro" id="IPR002429">
    <property type="entry name" value="CcO_II-like_C"/>
</dbReference>
<keyword evidence="13 18" id="KW-0472">Membrane</keyword>
<dbReference type="PANTHER" id="PTHR22888">
    <property type="entry name" value="CYTOCHROME C OXIDASE, SUBUNIT II"/>
    <property type="match status" value="1"/>
</dbReference>
<gene>
    <name evidence="23" type="primary">coxB</name>
    <name evidence="23" type="ORF">HWQ67_07050</name>
</gene>
<comment type="similarity">
    <text evidence="2 16">Belongs to the cytochrome c oxidase subunit 2 family.</text>
</comment>
<feature type="chain" id="PRO_5047057971" description="Cytochrome c oxidase subunit 2" evidence="19">
    <location>
        <begin position="24"/>
        <end position="325"/>
    </location>
</feature>
<dbReference type="InterPro" id="IPR014222">
    <property type="entry name" value="Cyt_c_oxidase_su2"/>
</dbReference>
<keyword evidence="4 15" id="KW-0349">Heme</keyword>
<comment type="catalytic activity">
    <reaction evidence="17">
        <text>4 Fe(II)-[cytochrome c] + O2 + 8 H(+)(in) = 4 Fe(III)-[cytochrome c] + 2 H2O + 4 H(+)(out)</text>
        <dbReference type="Rhea" id="RHEA:11436"/>
        <dbReference type="Rhea" id="RHEA-COMP:10350"/>
        <dbReference type="Rhea" id="RHEA-COMP:14399"/>
        <dbReference type="ChEBI" id="CHEBI:15377"/>
        <dbReference type="ChEBI" id="CHEBI:15378"/>
        <dbReference type="ChEBI" id="CHEBI:15379"/>
        <dbReference type="ChEBI" id="CHEBI:29033"/>
        <dbReference type="ChEBI" id="CHEBI:29034"/>
        <dbReference type="EC" id="7.1.1.9"/>
    </reaction>
</comment>
<evidence type="ECO:0000259" key="21">
    <source>
        <dbReference type="PROSITE" id="PS50999"/>
    </source>
</evidence>
<dbReference type="SUPFAM" id="SSF46626">
    <property type="entry name" value="Cytochrome c"/>
    <property type="match status" value="1"/>
</dbReference>
<proteinExistence type="inferred from homology"/>
<comment type="function">
    <text evidence="14 17">Subunits I and II form the functional core of the enzyme complex. Electrons originating in cytochrome c are transferred via heme a and Cu(A) to the binuclear center formed by heme a3 and Cu(B).</text>
</comment>
<evidence type="ECO:0000259" key="22">
    <source>
        <dbReference type="PROSITE" id="PS51007"/>
    </source>
</evidence>
<evidence type="ECO:0000256" key="11">
    <source>
        <dbReference type="ARBA" id="ARBA00023004"/>
    </source>
</evidence>
<keyword evidence="10 18" id="KW-1133">Transmembrane helix</keyword>
<evidence type="ECO:0000256" key="16">
    <source>
        <dbReference type="RuleBase" id="RU000456"/>
    </source>
</evidence>
<dbReference type="Pfam" id="PF02790">
    <property type="entry name" value="COX2_TM"/>
    <property type="match status" value="1"/>
</dbReference>
<dbReference type="PANTHER" id="PTHR22888:SF9">
    <property type="entry name" value="CYTOCHROME C OXIDASE SUBUNIT 2"/>
    <property type="match status" value="1"/>
</dbReference>
<keyword evidence="19" id="KW-0732">Signal</keyword>
<keyword evidence="3 16" id="KW-0813">Transport</keyword>
<evidence type="ECO:0000256" key="9">
    <source>
        <dbReference type="ARBA" id="ARBA00022982"/>
    </source>
</evidence>
<comment type="subcellular location">
    <subcellularLocation>
        <location evidence="16">Cell membrane</location>
        <topology evidence="16">Multi-pass membrane protein</topology>
    </subcellularLocation>
    <subcellularLocation>
        <location evidence="1">Membrane</location>
        <topology evidence="1">Multi-pass membrane protein</topology>
    </subcellularLocation>
</comment>
<name>A0ABS6RXJ2_9BACT</name>
<dbReference type="Gene3D" id="1.10.287.90">
    <property type="match status" value="1"/>
</dbReference>
<evidence type="ECO:0000256" key="12">
    <source>
        <dbReference type="ARBA" id="ARBA00023008"/>
    </source>
</evidence>
<dbReference type="InterPro" id="IPR011759">
    <property type="entry name" value="Cyt_c_oxidase_su2_TM_dom"/>
</dbReference>
<dbReference type="RefSeq" id="WP_218251973.1">
    <property type="nucleotide sequence ID" value="NZ_JABXWD010000096.1"/>
</dbReference>
<dbReference type="Gene3D" id="2.60.40.420">
    <property type="entry name" value="Cupredoxins - blue copper proteins"/>
    <property type="match status" value="1"/>
</dbReference>
<keyword evidence="9 16" id="KW-0249">Electron transport</keyword>
<keyword evidence="6 16" id="KW-0812">Transmembrane</keyword>
<dbReference type="Pfam" id="PF00116">
    <property type="entry name" value="COX2"/>
    <property type="match status" value="1"/>
</dbReference>
<evidence type="ECO:0000256" key="8">
    <source>
        <dbReference type="ARBA" id="ARBA00022967"/>
    </source>
</evidence>
<evidence type="ECO:0000256" key="6">
    <source>
        <dbReference type="ARBA" id="ARBA00022692"/>
    </source>
</evidence>
<keyword evidence="24" id="KW-1185">Reference proteome</keyword>
<evidence type="ECO:0000256" key="18">
    <source>
        <dbReference type="SAM" id="Phobius"/>
    </source>
</evidence>
<dbReference type="EC" id="7.1.1.9" evidence="17"/>
<dbReference type="InterPro" id="IPR036909">
    <property type="entry name" value="Cyt_c-like_dom_sf"/>
</dbReference>
<dbReference type="PROSITE" id="PS50857">
    <property type="entry name" value="COX2_CUA"/>
    <property type="match status" value="1"/>
</dbReference>
<evidence type="ECO:0000256" key="3">
    <source>
        <dbReference type="ARBA" id="ARBA00022448"/>
    </source>
</evidence>
<evidence type="ECO:0000256" key="19">
    <source>
        <dbReference type="SAM" id="SignalP"/>
    </source>
</evidence>
<dbReference type="InterPro" id="IPR001505">
    <property type="entry name" value="Copper_CuA"/>
</dbReference>
<dbReference type="NCBIfam" id="TIGR02866">
    <property type="entry name" value="CoxB"/>
    <property type="match status" value="1"/>
</dbReference>
<comment type="cofactor">
    <cofactor evidence="17">
        <name>Cu cation</name>
        <dbReference type="ChEBI" id="CHEBI:23378"/>
    </cofactor>
    <text evidence="17">Binds a copper A center.</text>
</comment>
<keyword evidence="7 15" id="KW-0479">Metal-binding</keyword>
<evidence type="ECO:0000256" key="7">
    <source>
        <dbReference type="ARBA" id="ARBA00022723"/>
    </source>
</evidence>
<dbReference type="Pfam" id="PF00034">
    <property type="entry name" value="Cytochrom_C"/>
    <property type="match status" value="1"/>
</dbReference>
<sequence>MLRTFLSSLLVMVYVLAPYVAGAAREASDPVDGWEQQFMIWSVVSTVIYLIVTVPLIYFVIKYKRKSKDEEGAYIEGNLGLEILWTVIPLVIIVFLGAQSWALFNNYRKPPKDAFEAKVVASMYKYEMISPEGIHTANELRVPVGHVKLNLTSSDVIHNFAIPAFRVREDMVPGQMTYLWFNAKEPGTYQVYCAEFCGTGHSNMLAKVIAMPKAEYAKWVSENTGPEAADVTPEEKGKKLAENLGCTGCHSVNGDSSAGPTFKGLMGSTVTLADGKTLTADDAFVKAKIKDPKATLVKGFDPMMQPSNLSDAELEAITAYLKTLK</sequence>
<evidence type="ECO:0000256" key="1">
    <source>
        <dbReference type="ARBA" id="ARBA00004141"/>
    </source>
</evidence>
<feature type="domain" description="Cytochrome oxidase subunit II transmembrane region profile" evidence="21">
    <location>
        <begin position="15"/>
        <end position="111"/>
    </location>
</feature>
<feature type="signal peptide" evidence="19">
    <location>
        <begin position="1"/>
        <end position="23"/>
    </location>
</feature>
<feature type="transmembrane region" description="Helical" evidence="18">
    <location>
        <begin position="82"/>
        <end position="104"/>
    </location>
</feature>
<dbReference type="PROSITE" id="PS51007">
    <property type="entry name" value="CYTC"/>
    <property type="match status" value="1"/>
</dbReference>
<feature type="domain" description="Cytochrome c" evidence="22">
    <location>
        <begin position="232"/>
        <end position="325"/>
    </location>
</feature>
<evidence type="ECO:0000256" key="4">
    <source>
        <dbReference type="ARBA" id="ARBA00022617"/>
    </source>
</evidence>
<evidence type="ECO:0000256" key="17">
    <source>
        <dbReference type="RuleBase" id="RU004024"/>
    </source>
</evidence>
<dbReference type="InterPro" id="IPR009056">
    <property type="entry name" value="Cyt_c-like_dom"/>
</dbReference>
<evidence type="ECO:0000256" key="2">
    <source>
        <dbReference type="ARBA" id="ARBA00007866"/>
    </source>
</evidence>
<dbReference type="InterPro" id="IPR008972">
    <property type="entry name" value="Cupredoxin"/>
</dbReference>
<dbReference type="InterPro" id="IPR036257">
    <property type="entry name" value="Cyt_c_oxidase_su2_TM_sf"/>
</dbReference>
<dbReference type="InterPro" id="IPR045187">
    <property type="entry name" value="CcO_II"/>
</dbReference>
<keyword evidence="8" id="KW-1278">Translocase</keyword>
<dbReference type="SUPFAM" id="SSF49503">
    <property type="entry name" value="Cupredoxins"/>
    <property type="match status" value="1"/>
</dbReference>
<organism evidence="23 24">
    <name type="scientific">Candidatus Magnetobacterium casense</name>
    <dbReference type="NCBI Taxonomy" id="1455061"/>
    <lineage>
        <taxon>Bacteria</taxon>
        <taxon>Pseudomonadati</taxon>
        <taxon>Nitrospirota</taxon>
        <taxon>Thermodesulfovibrionia</taxon>
        <taxon>Thermodesulfovibrionales</taxon>
        <taxon>Candidatus Magnetobacteriaceae</taxon>
        <taxon>Candidatus Magnetobacterium</taxon>
    </lineage>
</organism>
<feature type="transmembrane region" description="Helical" evidence="18">
    <location>
        <begin position="39"/>
        <end position="61"/>
    </location>
</feature>
<keyword evidence="12 17" id="KW-0186">Copper</keyword>
<dbReference type="PROSITE" id="PS50999">
    <property type="entry name" value="COX2_TM"/>
    <property type="match status" value="1"/>
</dbReference>
<evidence type="ECO:0000313" key="23">
    <source>
        <dbReference type="EMBL" id="MBV6341338.1"/>
    </source>
</evidence>